<reference evidence="4 5" key="2">
    <citation type="journal article" date="2020" name="Antonie Van Leeuwenhoek">
        <title>Phylogenomic characterisation of a novel corynebacterial species pathogenic to animals.</title>
        <authorList>
            <person name="Moller J."/>
            <person name="Musella L."/>
            <person name="Melnikov V."/>
            <person name="Geissdorfer W."/>
            <person name="Burkovski A."/>
            <person name="Sangal V."/>
        </authorList>
    </citation>
    <scope>NUCLEOTIDE SEQUENCE [LARGE SCALE GENOMIC DNA]</scope>
    <source>
        <strain evidence="4 5">PO100/5</strain>
    </source>
</reference>
<reference evidence="4 5" key="4">
    <citation type="journal article" date="2020" name="PLoS ONE">
        <title>Taxonomic classification of strain PO100/5 shows a broader geographic distribution and genetic markers of the recently described Corynebacterium silvaticum.</title>
        <authorList>
            <person name="Viana M.V.C."/>
            <person name="Profeta R."/>
            <person name="da Silva A.L."/>
            <person name="Hurtado R."/>
            <person name="Cerqueira J.C."/>
            <person name="Ribeiro B.F.S."/>
            <person name="Almeida M.O."/>
            <person name="Morais-Rodrigues F."/>
            <person name="Soares S.C."/>
            <person name="Oliveira M."/>
            <person name="Tavares L."/>
            <person name="Figueiredo H."/>
            <person name="Wattam A.R."/>
            <person name="Barh D."/>
            <person name="Ghosh P."/>
            <person name="Silva A."/>
            <person name="Azevedo V."/>
        </authorList>
    </citation>
    <scope>NUCLEOTIDE SEQUENCE [LARGE SCALE GENOMIC DNA]</scope>
    <source>
        <strain evidence="4 5">PO100/5</strain>
    </source>
</reference>
<dbReference type="InterPro" id="IPR036390">
    <property type="entry name" value="WH_DNA-bd_sf"/>
</dbReference>
<dbReference type="NCBIfam" id="NF033788">
    <property type="entry name" value="HTH_metalloreg"/>
    <property type="match status" value="1"/>
</dbReference>
<dbReference type="GeneID" id="75008326"/>
<dbReference type="PRINTS" id="PR00778">
    <property type="entry name" value="HTHARSR"/>
</dbReference>
<keyword evidence="3" id="KW-0804">Transcription</keyword>
<organism evidence="4 5">
    <name type="scientific">Corynebacterium silvaticum</name>
    <dbReference type="NCBI Taxonomy" id="2320431"/>
    <lineage>
        <taxon>Bacteria</taxon>
        <taxon>Bacillati</taxon>
        <taxon>Actinomycetota</taxon>
        <taxon>Actinomycetes</taxon>
        <taxon>Mycobacteriales</taxon>
        <taxon>Corynebacteriaceae</taxon>
        <taxon>Corynebacterium</taxon>
    </lineage>
</organism>
<proteinExistence type="predicted"/>
<accession>A0A7Y4LFL6</accession>
<dbReference type="EMBL" id="CP021417">
    <property type="protein sequence ID" value="ARU46546.1"/>
    <property type="molecule type" value="Genomic_DNA"/>
</dbReference>
<evidence type="ECO:0000256" key="2">
    <source>
        <dbReference type="ARBA" id="ARBA00023125"/>
    </source>
</evidence>
<dbReference type="InterPro" id="IPR036388">
    <property type="entry name" value="WH-like_DNA-bd_sf"/>
</dbReference>
<reference evidence="4 5" key="3">
    <citation type="journal article" date="2020" name="Int. J. Syst. Evol. Microbiol.">
        <title>Corynebacterium silvaticum sp. nov., a unique group of NTTB corynebacteria in wild boar and roe deer.</title>
        <authorList>
            <person name="Dangel A."/>
            <person name="Berger A."/>
            <person name="Rau J."/>
            <person name="Eisenberg T."/>
            <person name="Kampfer P."/>
            <person name="Margos G."/>
            <person name="Contzen M."/>
            <person name="Busse H.J."/>
            <person name="Konrad R."/>
            <person name="Peters M."/>
            <person name="Sting R."/>
            <person name="Sing A."/>
        </authorList>
    </citation>
    <scope>NUCLEOTIDE SEQUENCE [LARGE SCALE GENOMIC DNA]</scope>
    <source>
        <strain evidence="4 5">PO100/5</strain>
    </source>
</reference>
<reference evidence="4 5" key="1">
    <citation type="journal article" date="2014" name="BMC Vet. Res.">
        <title>First report of Corynebacterium pseudotuberculosis from caseous lymphadenitis lesions in Black Alentejano pig (Sus scrofa domesticus).</title>
        <authorList>
            <person name="Oliveira M."/>
            <person name="Barroco C."/>
            <person name="Mottola C."/>
            <person name="Santos R."/>
            <person name="Lemsaddek A."/>
            <person name="Tavares L."/>
            <person name="Semedo-Lemsaddek T."/>
        </authorList>
    </citation>
    <scope>NUCLEOTIDE SEQUENCE [LARGE SCALE GENOMIC DNA]</scope>
    <source>
        <strain evidence="4 5">PO100/5</strain>
    </source>
</reference>
<dbReference type="GO" id="GO:0003677">
    <property type="term" value="F:DNA binding"/>
    <property type="evidence" value="ECO:0007669"/>
    <property type="project" value="UniProtKB-KW"/>
</dbReference>
<dbReference type="PANTHER" id="PTHR43132:SF2">
    <property type="entry name" value="ARSENICAL RESISTANCE OPERON REPRESSOR ARSR-RELATED"/>
    <property type="match status" value="1"/>
</dbReference>
<dbReference type="OrthoDB" id="3400172at2"/>
<evidence type="ECO:0000313" key="5">
    <source>
        <dbReference type="Proteomes" id="UP000195652"/>
    </source>
</evidence>
<dbReference type="InterPro" id="IPR001845">
    <property type="entry name" value="HTH_ArsR_DNA-bd_dom"/>
</dbReference>
<dbReference type="InterPro" id="IPR011991">
    <property type="entry name" value="ArsR-like_HTH"/>
</dbReference>
<evidence type="ECO:0000256" key="1">
    <source>
        <dbReference type="ARBA" id="ARBA00023015"/>
    </source>
</evidence>
<dbReference type="Gene3D" id="1.10.10.10">
    <property type="entry name" value="Winged helix-like DNA-binding domain superfamily/Winged helix DNA-binding domain"/>
    <property type="match status" value="1"/>
</dbReference>
<dbReference type="SMART" id="SM00418">
    <property type="entry name" value="HTH_ARSR"/>
    <property type="match status" value="1"/>
</dbReference>
<keyword evidence="1" id="KW-0805">Transcription regulation</keyword>
<evidence type="ECO:0000313" key="4">
    <source>
        <dbReference type="EMBL" id="ARU46546.1"/>
    </source>
</evidence>
<dbReference type="GO" id="GO:0003700">
    <property type="term" value="F:DNA-binding transcription factor activity"/>
    <property type="evidence" value="ECO:0007669"/>
    <property type="project" value="InterPro"/>
</dbReference>
<sequence>MDSSPRLSTFMASSSDQINAQTHRAIGVGQPFDPSLDYVGVASLFGSFDSPLRLQILGLLAERDHFVFELVDALKCSQPLISQHLRVLKKSGLITSERRGRQIIYRLLQPEAMLIVEKTLRLFEKIAIDKQSA</sequence>
<dbReference type="KEGG" id="csil:CBE74_08735"/>
<dbReference type="InterPro" id="IPR051011">
    <property type="entry name" value="Metal_resp_trans_reg"/>
</dbReference>
<protein>
    <submittedName>
        <fullName evidence="4">Metalloregulator ArsR/SmtB family transcription factor</fullName>
    </submittedName>
</protein>
<dbReference type="Proteomes" id="UP000195652">
    <property type="component" value="Chromosome"/>
</dbReference>
<dbReference type="Pfam" id="PF01022">
    <property type="entry name" value="HTH_5"/>
    <property type="match status" value="1"/>
</dbReference>
<dbReference type="PROSITE" id="PS50987">
    <property type="entry name" value="HTH_ARSR_2"/>
    <property type="match status" value="1"/>
</dbReference>
<dbReference type="CDD" id="cd00090">
    <property type="entry name" value="HTH_ARSR"/>
    <property type="match status" value="1"/>
</dbReference>
<dbReference type="PANTHER" id="PTHR43132">
    <property type="entry name" value="ARSENICAL RESISTANCE OPERON REPRESSOR ARSR-RELATED"/>
    <property type="match status" value="1"/>
</dbReference>
<dbReference type="SUPFAM" id="SSF46785">
    <property type="entry name" value="Winged helix' DNA-binding domain"/>
    <property type="match status" value="1"/>
</dbReference>
<keyword evidence="5" id="KW-1185">Reference proteome</keyword>
<dbReference type="RefSeq" id="WP_087454345.1">
    <property type="nucleotide sequence ID" value="NZ_CP021417.2"/>
</dbReference>
<name>A0A7Y4LFL6_9CORY</name>
<dbReference type="AlphaFoldDB" id="A0A7Y4LFL6"/>
<gene>
    <name evidence="4" type="ORF">CBE74_08735</name>
</gene>
<evidence type="ECO:0000256" key="3">
    <source>
        <dbReference type="ARBA" id="ARBA00023163"/>
    </source>
</evidence>
<keyword evidence="2" id="KW-0238">DNA-binding</keyword>